<organism evidence="1 2">
    <name type="scientific">Candidatus Woykebacteria bacterium RIFCSPHIGHO2_01_FULL_39_12</name>
    <dbReference type="NCBI Taxonomy" id="1802599"/>
    <lineage>
        <taxon>Bacteria</taxon>
        <taxon>Candidatus Woykeibacteriota</taxon>
    </lineage>
</organism>
<reference evidence="1 2" key="1">
    <citation type="journal article" date="2016" name="Nat. Commun.">
        <title>Thousands of microbial genomes shed light on interconnected biogeochemical processes in an aquifer system.</title>
        <authorList>
            <person name="Anantharaman K."/>
            <person name="Brown C.T."/>
            <person name="Hug L.A."/>
            <person name="Sharon I."/>
            <person name="Castelle C.J."/>
            <person name="Probst A.J."/>
            <person name="Thomas B.C."/>
            <person name="Singh A."/>
            <person name="Wilkins M.J."/>
            <person name="Karaoz U."/>
            <person name="Brodie E.L."/>
            <person name="Williams K.H."/>
            <person name="Hubbard S.S."/>
            <person name="Banfield J.F."/>
        </authorList>
    </citation>
    <scope>NUCLEOTIDE SEQUENCE [LARGE SCALE GENOMIC DNA]</scope>
</reference>
<dbReference type="EMBL" id="MHCV01000027">
    <property type="protein sequence ID" value="OGY27421.1"/>
    <property type="molecule type" value="Genomic_DNA"/>
</dbReference>
<sequence>MSCFIHHLRKNGMLKELGIDSNNNDTALELKIALIVGKPGAQCNEVWSEVKKWLEDPNKKQKLAEKLSTNSSHLPQN</sequence>
<comment type="caution">
    <text evidence="1">The sequence shown here is derived from an EMBL/GenBank/DDBJ whole genome shotgun (WGS) entry which is preliminary data.</text>
</comment>
<name>A0A1G1WIJ7_9BACT</name>
<evidence type="ECO:0000313" key="1">
    <source>
        <dbReference type="EMBL" id="OGY27421.1"/>
    </source>
</evidence>
<gene>
    <name evidence="1" type="ORF">A2864_02710</name>
</gene>
<protein>
    <submittedName>
        <fullName evidence="1">Uncharacterized protein</fullName>
    </submittedName>
</protein>
<dbReference type="Proteomes" id="UP000177900">
    <property type="component" value="Unassembled WGS sequence"/>
</dbReference>
<dbReference type="AlphaFoldDB" id="A0A1G1WIJ7"/>
<accession>A0A1G1WIJ7</accession>
<evidence type="ECO:0000313" key="2">
    <source>
        <dbReference type="Proteomes" id="UP000177900"/>
    </source>
</evidence>
<proteinExistence type="predicted"/>